<accession>A0A1F5Q267</accession>
<feature type="domain" description="Cytoskeleton protein RodZ-like C-terminal" evidence="2">
    <location>
        <begin position="240"/>
        <end position="302"/>
    </location>
</feature>
<evidence type="ECO:0000313" key="4">
    <source>
        <dbReference type="Proteomes" id="UP000177281"/>
    </source>
</evidence>
<feature type="transmembrane region" description="Helical" evidence="1">
    <location>
        <begin position="107"/>
        <end position="129"/>
    </location>
</feature>
<dbReference type="InterPro" id="IPR050400">
    <property type="entry name" value="Bact_Cytoskel_RodZ"/>
</dbReference>
<evidence type="ECO:0000259" key="2">
    <source>
        <dbReference type="Pfam" id="PF13464"/>
    </source>
</evidence>
<dbReference type="GO" id="GO:0003677">
    <property type="term" value="F:DNA binding"/>
    <property type="evidence" value="ECO:0007669"/>
    <property type="project" value="InterPro"/>
</dbReference>
<dbReference type="InterPro" id="IPR013783">
    <property type="entry name" value="Ig-like_fold"/>
</dbReference>
<protein>
    <recommendedName>
        <fullName evidence="2">Cytoskeleton protein RodZ-like C-terminal domain-containing protein</fullName>
    </recommendedName>
</protein>
<dbReference type="Pfam" id="PF13464">
    <property type="entry name" value="RodZ_C"/>
    <property type="match status" value="1"/>
</dbReference>
<dbReference type="PANTHER" id="PTHR34475:SF1">
    <property type="entry name" value="CYTOSKELETON PROTEIN RODZ"/>
    <property type="match status" value="1"/>
</dbReference>
<dbReference type="Gene3D" id="2.60.40.10">
    <property type="entry name" value="Immunoglobulins"/>
    <property type="match status" value="1"/>
</dbReference>
<organism evidence="3 4">
    <name type="scientific">Candidatus Doudnabacteria bacterium RIFCSPLOWO2_01_FULL_44_21</name>
    <dbReference type="NCBI Taxonomy" id="1817841"/>
    <lineage>
        <taxon>Bacteria</taxon>
        <taxon>Candidatus Doudnaibacteriota</taxon>
    </lineage>
</organism>
<gene>
    <name evidence="3" type="ORF">A3B10_02960</name>
</gene>
<dbReference type="Proteomes" id="UP000177281">
    <property type="component" value="Unassembled WGS sequence"/>
</dbReference>
<dbReference type="InterPro" id="IPR010982">
    <property type="entry name" value="Lambda_DNA-bd_dom_sf"/>
</dbReference>
<evidence type="ECO:0000256" key="1">
    <source>
        <dbReference type="SAM" id="Phobius"/>
    </source>
</evidence>
<keyword evidence="1" id="KW-1133">Transmembrane helix</keyword>
<dbReference type="AlphaFoldDB" id="A0A1F5Q267"/>
<dbReference type="PANTHER" id="PTHR34475">
    <property type="match status" value="1"/>
</dbReference>
<sequence length="309" mass="33629">MAEAALFQTKTVKIDTLGEYLVLVRKQLNLDLKTVSLLSQIKLSYLEDLEAGNYSKLPAEVYIRGFLKSLSQLYRIKEQILIDQYEKERGIEPITQKHKPKVRTESVLTPKTLIIGSSLLIGLVALLYVGNQVRSVLAPPFLEIVEPGSDLTIDGNSLVVSGKTEIGADVFINNQQVLADSSGQFSENLLLSPGLNIVEISSQNKFGKISKITRQINSQTQTVPTTPPSSVNITINIGPGSAWVYLEADGVVVQRGTMLAGSSRTVTAKIDILLTSANAGSTVVVYNGKDLGKLGREGEVIRNVEFRSQ</sequence>
<proteinExistence type="predicted"/>
<dbReference type="EMBL" id="MFFB01000006">
    <property type="protein sequence ID" value="OGE96246.1"/>
    <property type="molecule type" value="Genomic_DNA"/>
</dbReference>
<dbReference type="STRING" id="1817841.A3B10_02960"/>
<keyword evidence="1" id="KW-0812">Transmembrane</keyword>
<reference evidence="3 4" key="1">
    <citation type="journal article" date="2016" name="Nat. Commun.">
        <title>Thousands of microbial genomes shed light on interconnected biogeochemical processes in an aquifer system.</title>
        <authorList>
            <person name="Anantharaman K."/>
            <person name="Brown C.T."/>
            <person name="Hug L.A."/>
            <person name="Sharon I."/>
            <person name="Castelle C.J."/>
            <person name="Probst A.J."/>
            <person name="Thomas B.C."/>
            <person name="Singh A."/>
            <person name="Wilkins M.J."/>
            <person name="Karaoz U."/>
            <person name="Brodie E.L."/>
            <person name="Williams K.H."/>
            <person name="Hubbard S.S."/>
            <person name="Banfield J.F."/>
        </authorList>
    </citation>
    <scope>NUCLEOTIDE SEQUENCE [LARGE SCALE GENOMIC DNA]</scope>
</reference>
<keyword evidence="1" id="KW-0472">Membrane</keyword>
<comment type="caution">
    <text evidence="3">The sequence shown here is derived from an EMBL/GenBank/DDBJ whole genome shotgun (WGS) entry which is preliminary data.</text>
</comment>
<name>A0A1F5Q267_9BACT</name>
<dbReference type="Pfam" id="PF13413">
    <property type="entry name" value="HTH_25"/>
    <property type="match status" value="1"/>
</dbReference>
<evidence type="ECO:0000313" key="3">
    <source>
        <dbReference type="EMBL" id="OGE96246.1"/>
    </source>
</evidence>
<dbReference type="Gene3D" id="1.10.260.40">
    <property type="entry name" value="lambda repressor-like DNA-binding domains"/>
    <property type="match status" value="1"/>
</dbReference>
<dbReference type="InterPro" id="IPR025194">
    <property type="entry name" value="RodZ-like_C"/>
</dbReference>